<evidence type="ECO:0000256" key="2">
    <source>
        <dbReference type="SAM" id="MobiDB-lite"/>
    </source>
</evidence>
<name>A0ABZ0WNK6_9BURK</name>
<dbReference type="Gene3D" id="3.20.20.60">
    <property type="entry name" value="Phosphoenolpyruvate-binding domains"/>
    <property type="match status" value="1"/>
</dbReference>
<dbReference type="SUPFAM" id="SSF51621">
    <property type="entry name" value="Phosphoenolpyruvate/pyruvate domain"/>
    <property type="match status" value="1"/>
</dbReference>
<dbReference type="PANTHER" id="PTHR11105:SF0">
    <property type="entry name" value="CITRAMALYL-COA LYASE, MITOCHONDRIAL"/>
    <property type="match status" value="1"/>
</dbReference>
<gene>
    <name evidence="4" type="ORF">U0042_04420</name>
</gene>
<evidence type="ECO:0000313" key="5">
    <source>
        <dbReference type="Proteomes" id="UP001325479"/>
    </source>
</evidence>
<dbReference type="PANTHER" id="PTHR11105">
    <property type="entry name" value="CITRATE LYASE SUBUNIT BETA-RELATED"/>
    <property type="match status" value="1"/>
</dbReference>
<dbReference type="Gene3D" id="6.10.140.960">
    <property type="match status" value="1"/>
</dbReference>
<dbReference type="EMBL" id="CP139965">
    <property type="protein sequence ID" value="WQD78957.1"/>
    <property type="molecule type" value="Genomic_DNA"/>
</dbReference>
<reference evidence="4 5" key="1">
    <citation type="submission" date="2023-12" db="EMBL/GenBank/DDBJ databases">
        <title>Genome sequencing and assembly of bacterial species from a model synthetic community.</title>
        <authorList>
            <person name="Hogle S.L."/>
        </authorList>
    </citation>
    <scope>NUCLEOTIDE SEQUENCE [LARGE SCALE GENOMIC DNA]</scope>
    <source>
        <strain evidence="4 5">HAMBI 2494</strain>
    </source>
</reference>
<evidence type="ECO:0000259" key="3">
    <source>
        <dbReference type="Pfam" id="PF03328"/>
    </source>
</evidence>
<dbReference type="InterPro" id="IPR015813">
    <property type="entry name" value="Pyrv/PenolPyrv_kinase-like_dom"/>
</dbReference>
<dbReference type="Pfam" id="PF03328">
    <property type="entry name" value="HpcH_HpaI"/>
    <property type="match status" value="1"/>
</dbReference>
<sequence>MRALTPAEVLFDGEAPPTLLPVCDHYAGSEKLMLKSLALQQELGPVFDITLDCEDGAQVGREAEHAELVASFVGGEHDRFGRVGVRIHDFHHPHWRDDVRVILRAARRAPAYITLPKIRSVADAAEMCAFIEATRVEFGIAQPVPVDLLIETHGALARVFDLAALPGVQALSFGLMDFVSAHDGAIPDTAMRSPGQFDHPLVRRAKLEIAAACHARGKVPSHNVTTEVRDMNVVASDAARARSEFGYTRMWSIHPAQIPAIVAAFAPRDEEIVTAAEILLAAQAAQWGPTRYRDTLHDRASYRYYWSVLRRARATGRTVPPEAAPLFGPGRPGEEHAP</sequence>
<organism evidence="4 5">
    <name type="scientific">Paraburkholderia kururiensis</name>
    <dbReference type="NCBI Taxonomy" id="984307"/>
    <lineage>
        <taxon>Bacteria</taxon>
        <taxon>Pseudomonadati</taxon>
        <taxon>Pseudomonadota</taxon>
        <taxon>Betaproteobacteria</taxon>
        <taxon>Burkholderiales</taxon>
        <taxon>Burkholderiaceae</taxon>
        <taxon>Paraburkholderia</taxon>
    </lineage>
</organism>
<evidence type="ECO:0000313" key="4">
    <source>
        <dbReference type="EMBL" id="WQD78957.1"/>
    </source>
</evidence>
<keyword evidence="5" id="KW-1185">Reference proteome</keyword>
<proteinExistence type="predicted"/>
<dbReference type="GO" id="GO:0016829">
    <property type="term" value="F:lyase activity"/>
    <property type="evidence" value="ECO:0007669"/>
    <property type="project" value="UniProtKB-KW"/>
</dbReference>
<dbReference type="InterPro" id="IPR040186">
    <property type="entry name" value="Citramalyl-CoA_lyase"/>
</dbReference>
<keyword evidence="1" id="KW-0479">Metal-binding</keyword>
<dbReference type="InterPro" id="IPR040442">
    <property type="entry name" value="Pyrv_kinase-like_dom_sf"/>
</dbReference>
<dbReference type="Proteomes" id="UP001325479">
    <property type="component" value="Chromosome"/>
</dbReference>
<evidence type="ECO:0000256" key="1">
    <source>
        <dbReference type="ARBA" id="ARBA00022723"/>
    </source>
</evidence>
<dbReference type="RefSeq" id="WP_114812798.1">
    <property type="nucleotide sequence ID" value="NZ_CP139965.1"/>
</dbReference>
<feature type="region of interest" description="Disordered" evidence="2">
    <location>
        <begin position="319"/>
        <end position="338"/>
    </location>
</feature>
<keyword evidence="4" id="KW-0456">Lyase</keyword>
<protein>
    <submittedName>
        <fullName evidence="4">Aldolase/citrate lyase family protein</fullName>
    </submittedName>
</protein>
<accession>A0ABZ0WNK6</accession>
<feature type="domain" description="HpcH/HpaI aldolase/citrate lyase" evidence="3">
    <location>
        <begin position="82"/>
        <end position="255"/>
    </location>
</feature>
<dbReference type="InterPro" id="IPR005000">
    <property type="entry name" value="Aldolase/citrate-lyase_domain"/>
</dbReference>